<dbReference type="VEuPathDB" id="FungiDB:AB675_4897"/>
<comment type="caution">
    <text evidence="4">The sequence shown here is derived from an EMBL/GenBank/DDBJ whole genome shotgun (WGS) entry which is preliminary data.</text>
</comment>
<keyword evidence="5" id="KW-1185">Reference proteome</keyword>
<evidence type="ECO:0000256" key="3">
    <source>
        <dbReference type="ARBA" id="ARBA00023002"/>
    </source>
</evidence>
<dbReference type="CDD" id="cd04730">
    <property type="entry name" value="NPD_like"/>
    <property type="match status" value="1"/>
</dbReference>
<organism evidence="4 5">
    <name type="scientific">Cyphellophora attinorum</name>
    <dbReference type="NCBI Taxonomy" id="1664694"/>
    <lineage>
        <taxon>Eukaryota</taxon>
        <taxon>Fungi</taxon>
        <taxon>Dikarya</taxon>
        <taxon>Ascomycota</taxon>
        <taxon>Pezizomycotina</taxon>
        <taxon>Eurotiomycetes</taxon>
        <taxon>Chaetothyriomycetidae</taxon>
        <taxon>Chaetothyriales</taxon>
        <taxon>Cyphellophoraceae</taxon>
        <taxon>Cyphellophora</taxon>
    </lineage>
</organism>
<keyword evidence="4" id="KW-0503">Monooxygenase</keyword>
<accession>A0A0N0NHK0</accession>
<dbReference type="Pfam" id="PF03060">
    <property type="entry name" value="NMO"/>
    <property type="match status" value="1"/>
</dbReference>
<evidence type="ECO:0000256" key="2">
    <source>
        <dbReference type="ARBA" id="ARBA00022643"/>
    </source>
</evidence>
<dbReference type="Proteomes" id="UP000038010">
    <property type="component" value="Unassembled WGS sequence"/>
</dbReference>
<dbReference type="InterPro" id="IPR004136">
    <property type="entry name" value="NMO"/>
</dbReference>
<dbReference type="InterPro" id="IPR013785">
    <property type="entry name" value="Aldolase_TIM"/>
</dbReference>
<sequence>MNARITKLVSRFPWATSPLLIGAPMRVLSGPHLAVAISAAGGLGFIGPGAKTDDLKPDLETAKELVRNADSLRSASLLPVGVGFQLWNDTLETAAELIKQYRPCAVWLYAPKDDAEFETWSAKIRKASDGTSIWIQVGTLGEVKRLLDQSQHPDVIVVQGAEAGGHGRAEDGLGAFTLVPEVVELLHERGVDIPVVAAGGIVDGRGAAASLCLGADGVAMGTRFLASSEARIGKGYQDEIVRASDGGLNTTRTLLYNHLRGTFGWPKEYAPRTIINQSHHDQKAGTPFETLKERHDEAVKAGRGWGPDGRTATYASASIGLIKDVLPAKEIVKQTHKQMRSLLADLRQPLASKL</sequence>
<dbReference type="RefSeq" id="XP_017994322.1">
    <property type="nucleotide sequence ID" value="XM_018145065.1"/>
</dbReference>
<dbReference type="AlphaFoldDB" id="A0A0N0NHK0"/>
<dbReference type="PANTHER" id="PTHR32332:SF34">
    <property type="entry name" value="2-NITROPROPANE DIOXYGENASE FAMILY, PUTATIVE-RELATED"/>
    <property type="match status" value="1"/>
</dbReference>
<keyword evidence="3" id="KW-0560">Oxidoreductase</keyword>
<reference evidence="4 5" key="1">
    <citation type="submission" date="2015-06" db="EMBL/GenBank/DDBJ databases">
        <title>Draft genome of the ant-associated black yeast Phialophora attae CBS 131958.</title>
        <authorList>
            <person name="Moreno L.F."/>
            <person name="Stielow B.J."/>
            <person name="de Hoog S."/>
            <person name="Vicente V.A."/>
            <person name="Weiss V.A."/>
            <person name="de Vries M."/>
            <person name="Cruz L.M."/>
            <person name="Souza E.M."/>
        </authorList>
    </citation>
    <scope>NUCLEOTIDE SEQUENCE [LARGE SCALE GENOMIC DNA]</scope>
    <source>
        <strain evidence="4 5">CBS 131958</strain>
    </source>
</reference>
<dbReference type="GeneID" id="28736945"/>
<dbReference type="SUPFAM" id="SSF51412">
    <property type="entry name" value="Inosine monophosphate dehydrogenase (IMPDH)"/>
    <property type="match status" value="1"/>
</dbReference>
<gene>
    <name evidence="4" type="ORF">AB675_4897</name>
</gene>
<dbReference type="EMBL" id="LFJN01000063">
    <property type="protein sequence ID" value="KPI34359.1"/>
    <property type="molecule type" value="Genomic_DNA"/>
</dbReference>
<dbReference type="STRING" id="1664694.A0A0N0NHK0"/>
<dbReference type="GO" id="GO:0018580">
    <property type="term" value="F:nitronate monooxygenase activity"/>
    <property type="evidence" value="ECO:0007669"/>
    <property type="project" value="InterPro"/>
</dbReference>
<keyword evidence="1" id="KW-0285">Flavoprotein</keyword>
<evidence type="ECO:0000313" key="5">
    <source>
        <dbReference type="Proteomes" id="UP000038010"/>
    </source>
</evidence>
<dbReference type="Gene3D" id="3.20.20.70">
    <property type="entry name" value="Aldolase class I"/>
    <property type="match status" value="1"/>
</dbReference>
<proteinExistence type="predicted"/>
<evidence type="ECO:0000256" key="1">
    <source>
        <dbReference type="ARBA" id="ARBA00022630"/>
    </source>
</evidence>
<dbReference type="OrthoDB" id="2349068at2759"/>
<protein>
    <submittedName>
        <fullName evidence="4">Nitronate monooxygenase</fullName>
    </submittedName>
</protein>
<keyword evidence="2" id="KW-0288">FMN</keyword>
<evidence type="ECO:0000313" key="4">
    <source>
        <dbReference type="EMBL" id="KPI34359.1"/>
    </source>
</evidence>
<dbReference type="PANTHER" id="PTHR32332">
    <property type="entry name" value="2-NITROPROPANE DIOXYGENASE"/>
    <property type="match status" value="1"/>
</dbReference>
<name>A0A0N0NHK0_9EURO</name>